<feature type="compositionally biased region" description="Low complexity" evidence="2">
    <location>
        <begin position="306"/>
        <end position="316"/>
    </location>
</feature>
<feature type="region of interest" description="Disordered" evidence="2">
    <location>
        <begin position="26"/>
        <end position="50"/>
    </location>
</feature>
<organism evidence="4 7">
    <name type="scientific">Didymodactylos carnosus</name>
    <dbReference type="NCBI Taxonomy" id="1234261"/>
    <lineage>
        <taxon>Eukaryota</taxon>
        <taxon>Metazoa</taxon>
        <taxon>Spiralia</taxon>
        <taxon>Gnathifera</taxon>
        <taxon>Rotifera</taxon>
        <taxon>Eurotatoria</taxon>
        <taxon>Bdelloidea</taxon>
        <taxon>Philodinida</taxon>
        <taxon>Philodinidae</taxon>
        <taxon>Didymodactylos</taxon>
    </lineage>
</organism>
<dbReference type="EMBL" id="CAJNOQ010001282">
    <property type="protein sequence ID" value="CAF0883244.1"/>
    <property type="molecule type" value="Genomic_DNA"/>
</dbReference>
<evidence type="ECO:0000256" key="1">
    <source>
        <dbReference type="SAM" id="Coils"/>
    </source>
</evidence>
<dbReference type="Proteomes" id="UP000677228">
    <property type="component" value="Unassembled WGS sequence"/>
</dbReference>
<dbReference type="Proteomes" id="UP000681722">
    <property type="component" value="Unassembled WGS sequence"/>
</dbReference>
<dbReference type="Proteomes" id="UP000682733">
    <property type="component" value="Unassembled WGS sequence"/>
</dbReference>
<dbReference type="AlphaFoldDB" id="A0A813YEJ4"/>
<feature type="region of interest" description="Disordered" evidence="2">
    <location>
        <begin position="500"/>
        <end position="531"/>
    </location>
</feature>
<dbReference type="OrthoDB" id="10037150at2759"/>
<sequence>MYTPLTQIPPHYRLHRYRDLKRNWSKKPNVSEEQTTINQSSTISTKHQRFQLPSIEHRKKRCLFQESKKSTETKSFLQNDTSSHKLSTAAEYLTTTNERKNSKKSSRTTVLNSYLHAKQSYEQPEQTKNQNIIRKPYCLNDYINEDRDEIDLDPLHVRIQQDLMKLRKLIKARQRRAEREREKNLQAKLKLLNATKFANQKSNKHLNIEQILRKLQEEYDAVPQTETNEETGGNVQNVGDFDCQSKSKATTTTSSDIAATNETADFTKMKHFLSQQLSNEERQQQPKQARHTTSSSESHILPSTESGIGSSISSQCSQYNNNNKTILSTVHQKEHQTLSGIKVGDLITHKNKNKQSTIKQAKSQQTRSIFNIQNSRLNSQDNVQTLPSTQQRRAYICSVTPEEDEDQSENSDVDEENENNIDEFYRLNRYTLHRISEKRHEKPTSTVIQYSPHDINRIHREKDLQNYHHQQEQQQQNSIDEIHPKLQRLKVKLKLPQPLLQSKRIEKQKPGYKTLPTSSKNDNEFDYNDGDDDDDYSTVDGCLVRYTYAGSSSKNQVKNTLIDNKTSTLLHILFTPGTCIQEDVKDGVECLVNYKQLIENLPRPLIDIDNDDKHLFDRLQRIRDTMPDTNVYDSYKRYSNHS</sequence>
<dbReference type="EMBL" id="CAJOBA010000512">
    <property type="protein sequence ID" value="CAF3538099.1"/>
    <property type="molecule type" value="Genomic_DNA"/>
</dbReference>
<evidence type="ECO:0000256" key="2">
    <source>
        <dbReference type="SAM" id="MobiDB-lite"/>
    </source>
</evidence>
<proteinExistence type="predicted"/>
<evidence type="ECO:0000313" key="6">
    <source>
        <dbReference type="EMBL" id="CAF3669010.1"/>
    </source>
</evidence>
<evidence type="ECO:0000313" key="4">
    <source>
        <dbReference type="EMBL" id="CAF0883244.1"/>
    </source>
</evidence>
<evidence type="ECO:0000313" key="7">
    <source>
        <dbReference type="Proteomes" id="UP000663829"/>
    </source>
</evidence>
<evidence type="ECO:0000313" key="3">
    <source>
        <dbReference type="EMBL" id="CAF0758523.1"/>
    </source>
</evidence>
<name>A0A813YEJ4_9BILA</name>
<dbReference type="EMBL" id="CAJNOK010000512">
    <property type="protein sequence ID" value="CAF0758523.1"/>
    <property type="molecule type" value="Genomic_DNA"/>
</dbReference>
<dbReference type="EMBL" id="CAJOBC010001282">
    <property type="protein sequence ID" value="CAF3669010.1"/>
    <property type="molecule type" value="Genomic_DNA"/>
</dbReference>
<feature type="region of interest" description="Disordered" evidence="2">
    <location>
        <begin position="400"/>
        <end position="420"/>
    </location>
</feature>
<accession>A0A813YEJ4</accession>
<feature type="compositionally biased region" description="Low complexity" evidence="2">
    <location>
        <begin position="34"/>
        <end position="45"/>
    </location>
</feature>
<feature type="compositionally biased region" description="Acidic residues" evidence="2">
    <location>
        <begin position="401"/>
        <end position="420"/>
    </location>
</feature>
<feature type="region of interest" description="Disordered" evidence="2">
    <location>
        <begin position="276"/>
        <end position="316"/>
    </location>
</feature>
<protein>
    <submittedName>
        <fullName evidence="4">Uncharacterized protein</fullName>
    </submittedName>
</protein>
<evidence type="ECO:0000313" key="5">
    <source>
        <dbReference type="EMBL" id="CAF3538099.1"/>
    </source>
</evidence>
<feature type="coiled-coil region" evidence="1">
    <location>
        <begin position="163"/>
        <end position="218"/>
    </location>
</feature>
<dbReference type="Proteomes" id="UP000663829">
    <property type="component" value="Unassembled WGS sequence"/>
</dbReference>
<reference evidence="4" key="1">
    <citation type="submission" date="2021-02" db="EMBL/GenBank/DDBJ databases">
        <authorList>
            <person name="Nowell W R."/>
        </authorList>
    </citation>
    <scope>NUCLEOTIDE SEQUENCE</scope>
</reference>
<gene>
    <name evidence="4" type="ORF">GPM918_LOCUS7724</name>
    <name evidence="3" type="ORF">OVA965_LOCUS2422</name>
    <name evidence="6" type="ORF">SRO942_LOCUS7724</name>
    <name evidence="5" type="ORF">TMI583_LOCUS2422</name>
</gene>
<keyword evidence="7" id="KW-1185">Reference proteome</keyword>
<comment type="caution">
    <text evidence="4">The sequence shown here is derived from an EMBL/GenBank/DDBJ whole genome shotgun (WGS) entry which is preliminary data.</text>
</comment>
<keyword evidence="1" id="KW-0175">Coiled coil</keyword>
<feature type="compositionally biased region" description="Polar residues" evidence="2">
    <location>
        <begin position="285"/>
        <end position="305"/>
    </location>
</feature>